<dbReference type="EMBL" id="NMUH01000296">
    <property type="protein sequence ID" value="MQL76395.1"/>
    <property type="molecule type" value="Genomic_DNA"/>
</dbReference>
<evidence type="ECO:0000313" key="3">
    <source>
        <dbReference type="Proteomes" id="UP000652761"/>
    </source>
</evidence>
<evidence type="ECO:0000256" key="1">
    <source>
        <dbReference type="SAM" id="MobiDB-lite"/>
    </source>
</evidence>
<organism evidence="2 3">
    <name type="scientific">Colocasia esculenta</name>
    <name type="common">Wild taro</name>
    <name type="synonym">Arum esculentum</name>
    <dbReference type="NCBI Taxonomy" id="4460"/>
    <lineage>
        <taxon>Eukaryota</taxon>
        <taxon>Viridiplantae</taxon>
        <taxon>Streptophyta</taxon>
        <taxon>Embryophyta</taxon>
        <taxon>Tracheophyta</taxon>
        <taxon>Spermatophyta</taxon>
        <taxon>Magnoliopsida</taxon>
        <taxon>Liliopsida</taxon>
        <taxon>Araceae</taxon>
        <taxon>Aroideae</taxon>
        <taxon>Colocasieae</taxon>
        <taxon>Colocasia</taxon>
    </lineage>
</organism>
<feature type="region of interest" description="Disordered" evidence="1">
    <location>
        <begin position="19"/>
        <end position="41"/>
    </location>
</feature>
<keyword evidence="3" id="KW-1185">Reference proteome</keyword>
<proteinExistence type="predicted"/>
<feature type="compositionally biased region" description="Polar residues" evidence="1">
    <location>
        <begin position="30"/>
        <end position="39"/>
    </location>
</feature>
<reference evidence="2" key="1">
    <citation type="submission" date="2017-07" db="EMBL/GenBank/DDBJ databases">
        <title>Taro Niue Genome Assembly and Annotation.</title>
        <authorList>
            <person name="Atibalentja N."/>
            <person name="Keating K."/>
            <person name="Fields C.J."/>
        </authorList>
    </citation>
    <scope>NUCLEOTIDE SEQUENCE</scope>
    <source>
        <strain evidence="2">Niue_2</strain>
        <tissue evidence="2">Leaf</tissue>
    </source>
</reference>
<comment type="caution">
    <text evidence="2">The sequence shown here is derived from an EMBL/GenBank/DDBJ whole genome shotgun (WGS) entry which is preliminary data.</text>
</comment>
<dbReference type="Proteomes" id="UP000652761">
    <property type="component" value="Unassembled WGS sequence"/>
</dbReference>
<evidence type="ECO:0000313" key="2">
    <source>
        <dbReference type="EMBL" id="MQL76395.1"/>
    </source>
</evidence>
<protein>
    <submittedName>
        <fullName evidence="2">Uncharacterized protein</fullName>
    </submittedName>
</protein>
<name>A0A843TZ61_COLES</name>
<dbReference type="AlphaFoldDB" id="A0A843TZ61"/>
<gene>
    <name evidence="2" type="ORF">Taro_008795</name>
</gene>
<accession>A0A843TZ61</accession>
<sequence>MNWSGSISEKMTMKVSLGALVSSRRERQSTVKTSSTLEGTSVDPHVIGAKEKAPPYHSIPSLDRHPTVGNQKKKFECSARLHARRPLDGDPMGYVCVCVSVSSSLAHTCVGLRGEGRQPLCASSSLAHTCAGVGGEGRQPPQVVPGVATSTSAQVPQWYLEKLLPHPPLTPIPTVRKKGPPTVASWWCTIKSYKSSTTAISITH</sequence>